<dbReference type="InterPro" id="IPR036986">
    <property type="entry name" value="S4_RNA-bd_sf"/>
</dbReference>
<dbReference type="FunFam" id="3.30.2350.10:FF:000006">
    <property type="entry name" value="Pseudouridine synthase"/>
    <property type="match status" value="1"/>
</dbReference>
<dbReference type="SUPFAM" id="SSF55120">
    <property type="entry name" value="Pseudouridine synthase"/>
    <property type="match status" value="1"/>
</dbReference>
<dbReference type="AlphaFoldDB" id="A0A7X3MVF5"/>
<dbReference type="Gene3D" id="3.10.290.10">
    <property type="entry name" value="RNA-binding S4 domain"/>
    <property type="match status" value="1"/>
</dbReference>
<gene>
    <name evidence="10" type="ORF">GR328_21425</name>
</gene>
<dbReference type="GO" id="GO:0003723">
    <property type="term" value="F:RNA binding"/>
    <property type="evidence" value="ECO:0007669"/>
    <property type="project" value="UniProtKB-KW"/>
</dbReference>
<comment type="similarity">
    <text evidence="1 8">Belongs to the pseudouridine synthase RluA family.</text>
</comment>
<dbReference type="SUPFAM" id="SSF55174">
    <property type="entry name" value="Alpha-L RNA-binding motif"/>
    <property type="match status" value="1"/>
</dbReference>
<comment type="function">
    <text evidence="5">Responsible for synthesis of pseudouridine from uracil at positions 1911, 1915 and 1917 in 23S ribosomal RNA.</text>
</comment>
<evidence type="ECO:0000256" key="5">
    <source>
        <dbReference type="ARBA" id="ARBA00056072"/>
    </source>
</evidence>
<dbReference type="Pfam" id="PF01479">
    <property type="entry name" value="S4"/>
    <property type="match status" value="1"/>
</dbReference>
<reference evidence="10 11" key="1">
    <citation type="submission" date="2019-12" db="EMBL/GenBank/DDBJ databases">
        <authorList>
            <person name="Yuan C.-G."/>
        </authorList>
    </citation>
    <scope>NUCLEOTIDE SEQUENCE [LARGE SCALE GENOMIC DNA]</scope>
    <source>
        <strain evidence="10 11">KCTC 23863</strain>
    </source>
</reference>
<dbReference type="InterPro" id="IPR006225">
    <property type="entry name" value="PsdUridine_synth_RluC/D"/>
</dbReference>
<feature type="active site" evidence="6">
    <location>
        <position position="143"/>
    </location>
</feature>
<dbReference type="GO" id="GO:0000455">
    <property type="term" value="P:enzyme-directed rRNA pseudouridine synthesis"/>
    <property type="evidence" value="ECO:0007669"/>
    <property type="project" value="TreeGrafter"/>
</dbReference>
<dbReference type="InterPro" id="IPR050188">
    <property type="entry name" value="RluA_PseudoU_synthase"/>
</dbReference>
<evidence type="ECO:0000256" key="7">
    <source>
        <dbReference type="PROSITE-ProRule" id="PRU00182"/>
    </source>
</evidence>
<dbReference type="CDD" id="cd00165">
    <property type="entry name" value="S4"/>
    <property type="match status" value="1"/>
</dbReference>
<evidence type="ECO:0000256" key="8">
    <source>
        <dbReference type="RuleBase" id="RU362028"/>
    </source>
</evidence>
<dbReference type="PANTHER" id="PTHR21600:SF44">
    <property type="entry name" value="RIBOSOMAL LARGE SUBUNIT PSEUDOURIDINE SYNTHASE D"/>
    <property type="match status" value="1"/>
</dbReference>
<comment type="catalytic activity">
    <reaction evidence="8">
        <text>a uridine in RNA = a pseudouridine in RNA</text>
        <dbReference type="Rhea" id="RHEA:48348"/>
        <dbReference type="Rhea" id="RHEA-COMP:12068"/>
        <dbReference type="Rhea" id="RHEA-COMP:12069"/>
        <dbReference type="ChEBI" id="CHEBI:65314"/>
        <dbReference type="ChEBI" id="CHEBI:65315"/>
    </reaction>
</comment>
<evidence type="ECO:0000256" key="2">
    <source>
        <dbReference type="ARBA" id="ARBA00022884"/>
    </source>
</evidence>
<evidence type="ECO:0000259" key="9">
    <source>
        <dbReference type="SMART" id="SM00363"/>
    </source>
</evidence>
<feature type="domain" description="RNA-binding S4" evidence="9">
    <location>
        <begin position="18"/>
        <end position="78"/>
    </location>
</feature>
<dbReference type="Gene3D" id="3.30.2350.10">
    <property type="entry name" value="Pseudouridine synthase"/>
    <property type="match status" value="1"/>
</dbReference>
<comment type="caution">
    <text evidence="10">The sequence shown here is derived from an EMBL/GenBank/DDBJ whole genome shotgun (WGS) entry which is preliminary data.</text>
</comment>
<dbReference type="Pfam" id="PF00849">
    <property type="entry name" value="PseudoU_synth_2"/>
    <property type="match status" value="1"/>
</dbReference>
<comment type="catalytic activity">
    <reaction evidence="4">
        <text>uridine(1911/1915/1917) in 23S rRNA = pseudouridine(1911/1915/1917) in 23S rRNA</text>
        <dbReference type="Rhea" id="RHEA:42524"/>
        <dbReference type="Rhea" id="RHEA-COMP:10097"/>
        <dbReference type="Rhea" id="RHEA-COMP:10098"/>
        <dbReference type="ChEBI" id="CHEBI:65314"/>
        <dbReference type="ChEBI" id="CHEBI:65315"/>
        <dbReference type="EC" id="5.4.99.23"/>
    </reaction>
</comment>
<keyword evidence="11" id="KW-1185">Reference proteome</keyword>
<dbReference type="NCBIfam" id="TIGR00005">
    <property type="entry name" value="rluA_subfam"/>
    <property type="match status" value="1"/>
</dbReference>
<dbReference type="InterPro" id="IPR002942">
    <property type="entry name" value="S4_RNA-bd"/>
</dbReference>
<keyword evidence="3 8" id="KW-0413">Isomerase</keyword>
<dbReference type="Proteomes" id="UP000436483">
    <property type="component" value="Unassembled WGS sequence"/>
</dbReference>
<dbReference type="OrthoDB" id="9807829at2"/>
<keyword evidence="2 7" id="KW-0694">RNA-binding</keyword>
<evidence type="ECO:0000256" key="4">
    <source>
        <dbReference type="ARBA" id="ARBA00036882"/>
    </source>
</evidence>
<proteinExistence type="inferred from homology"/>
<protein>
    <recommendedName>
        <fullName evidence="8">Pseudouridine synthase</fullName>
        <ecNumber evidence="8">5.4.99.-</ecNumber>
    </recommendedName>
</protein>
<name>A0A7X3MVF5_9HYPH</name>
<dbReference type="PROSITE" id="PS50889">
    <property type="entry name" value="S4"/>
    <property type="match status" value="1"/>
</dbReference>
<dbReference type="InterPro" id="IPR020103">
    <property type="entry name" value="PsdUridine_synth_cat_dom_sf"/>
</dbReference>
<sequence length="332" mass="35695">MDDTTLQEWTLDDTTAAERLDRVLARLASDLSRSRLQALIREGQVTVDGAPVLDPGRKVSAGARITLQVPPPMPAQPQGEAMDLSIVYEDDDLIVIDKPAGLVVHPAAGHESGTLVNALIAHCGDSLSGIGGVKRPGIVHRLDKDTSGLLAVAKNDLAHQGLAEQFADHGRTGPLERLYLALVWGVPERKRGTVEAALARSQHNREKIAIVSDGNERGRYAITHYEVLEPLPSANPVASLVQCELETGRTHQIRVHMAHIGHPLLGDAVYGSGFKTKANRLTQAQQQALAAVNGQALHAAVLGFEHPRTGEFLRFESPIPPNLAELLDALRA</sequence>
<dbReference type="GO" id="GO:0160140">
    <property type="term" value="F:23S rRNA pseudouridine(1911/1915/1917) synthase activity"/>
    <property type="evidence" value="ECO:0007669"/>
    <property type="project" value="UniProtKB-EC"/>
</dbReference>
<evidence type="ECO:0000313" key="10">
    <source>
        <dbReference type="EMBL" id="MXQ13973.1"/>
    </source>
</evidence>
<organism evidence="10 11">
    <name type="scientific">Microvirga makkahensis</name>
    <dbReference type="NCBI Taxonomy" id="1128670"/>
    <lineage>
        <taxon>Bacteria</taxon>
        <taxon>Pseudomonadati</taxon>
        <taxon>Pseudomonadota</taxon>
        <taxon>Alphaproteobacteria</taxon>
        <taxon>Hyphomicrobiales</taxon>
        <taxon>Methylobacteriaceae</taxon>
        <taxon>Microvirga</taxon>
    </lineage>
</organism>
<evidence type="ECO:0000256" key="1">
    <source>
        <dbReference type="ARBA" id="ARBA00010876"/>
    </source>
</evidence>
<evidence type="ECO:0000256" key="3">
    <source>
        <dbReference type="ARBA" id="ARBA00023235"/>
    </source>
</evidence>
<dbReference type="EMBL" id="WURB01000024">
    <property type="protein sequence ID" value="MXQ13973.1"/>
    <property type="molecule type" value="Genomic_DNA"/>
</dbReference>
<dbReference type="InterPro" id="IPR006145">
    <property type="entry name" value="PsdUridine_synth_RsuA/RluA"/>
</dbReference>
<dbReference type="EC" id="5.4.99.-" evidence="8"/>
<evidence type="ECO:0000313" key="11">
    <source>
        <dbReference type="Proteomes" id="UP000436483"/>
    </source>
</evidence>
<dbReference type="CDD" id="cd02869">
    <property type="entry name" value="PseudoU_synth_RluA_like"/>
    <property type="match status" value="1"/>
</dbReference>
<dbReference type="RefSeq" id="WP_160887462.1">
    <property type="nucleotide sequence ID" value="NZ_WURB01000024.1"/>
</dbReference>
<dbReference type="SMART" id="SM00363">
    <property type="entry name" value="S4"/>
    <property type="match status" value="1"/>
</dbReference>
<dbReference type="PANTHER" id="PTHR21600">
    <property type="entry name" value="MITOCHONDRIAL RNA PSEUDOURIDINE SYNTHASE"/>
    <property type="match status" value="1"/>
</dbReference>
<reference evidence="10 11" key="2">
    <citation type="submission" date="2020-01" db="EMBL/GenBank/DDBJ databases">
        <title>Microvirga sp. nov., an arsenate reduction bacterium isolated from Tibet hotspring sediments.</title>
        <authorList>
            <person name="Xian W.-D."/>
            <person name="Li W.-J."/>
        </authorList>
    </citation>
    <scope>NUCLEOTIDE SEQUENCE [LARGE SCALE GENOMIC DNA]</scope>
    <source>
        <strain evidence="10 11">KCTC 23863</strain>
    </source>
</reference>
<accession>A0A7X3MVF5</accession>
<evidence type="ECO:0000256" key="6">
    <source>
        <dbReference type="PIRSR" id="PIRSR606225-1"/>
    </source>
</evidence>